<feature type="non-terminal residue" evidence="6">
    <location>
        <position position="1"/>
    </location>
</feature>
<evidence type="ECO:0000259" key="5">
    <source>
        <dbReference type="Pfam" id="PF01625"/>
    </source>
</evidence>
<reference evidence="6" key="1">
    <citation type="journal article" date="2020" name="mSystems">
        <title>Genome- and Community-Level Interaction Insights into Carbon Utilization and Element Cycling Functions of Hydrothermarchaeota in Hydrothermal Sediment.</title>
        <authorList>
            <person name="Zhou Z."/>
            <person name="Liu Y."/>
            <person name="Xu W."/>
            <person name="Pan J."/>
            <person name="Luo Z.H."/>
            <person name="Li M."/>
        </authorList>
    </citation>
    <scope>NUCLEOTIDE SEQUENCE [LARGE SCALE GENOMIC DNA]</scope>
    <source>
        <strain evidence="6">HyVt-489</strain>
    </source>
</reference>
<dbReference type="GO" id="GO:0008113">
    <property type="term" value="F:peptide-methionine (S)-S-oxide reductase activity"/>
    <property type="evidence" value="ECO:0007669"/>
    <property type="project" value="UniProtKB-EC"/>
</dbReference>
<dbReference type="EC" id="1.8.4.11" evidence="1"/>
<dbReference type="Gene3D" id="3.30.1060.10">
    <property type="entry name" value="Peptide methionine sulphoxide reductase MsrA"/>
    <property type="match status" value="1"/>
</dbReference>
<comment type="caution">
    <text evidence="6">The sequence shown here is derived from an EMBL/GenBank/DDBJ whole genome shotgun (WGS) entry which is preliminary data.</text>
</comment>
<dbReference type="Proteomes" id="UP000886042">
    <property type="component" value="Unassembled WGS sequence"/>
</dbReference>
<gene>
    <name evidence="6" type="primary">msrA</name>
    <name evidence="6" type="ORF">ENJ46_05745</name>
</gene>
<name>A0A7C3FZX1_9PROT</name>
<dbReference type="PANTHER" id="PTHR43774">
    <property type="entry name" value="PEPTIDE METHIONINE SULFOXIDE REDUCTASE"/>
    <property type="match status" value="1"/>
</dbReference>
<evidence type="ECO:0000256" key="3">
    <source>
        <dbReference type="ARBA" id="ARBA00047806"/>
    </source>
</evidence>
<dbReference type="PANTHER" id="PTHR43774:SF1">
    <property type="entry name" value="PEPTIDE METHIONINE SULFOXIDE REDUCTASE MSRA 2"/>
    <property type="match status" value="1"/>
</dbReference>
<dbReference type="Pfam" id="PF01625">
    <property type="entry name" value="PMSR"/>
    <property type="match status" value="1"/>
</dbReference>
<feature type="domain" description="Peptide methionine sulphoxide reductase MsrA" evidence="5">
    <location>
        <begin position="2"/>
        <end position="127"/>
    </location>
</feature>
<evidence type="ECO:0000256" key="4">
    <source>
        <dbReference type="ARBA" id="ARBA00048782"/>
    </source>
</evidence>
<comment type="catalytic activity">
    <reaction evidence="3">
        <text>L-methionyl-[protein] + [thioredoxin]-disulfide + H2O = L-methionyl-(S)-S-oxide-[protein] + [thioredoxin]-dithiol</text>
        <dbReference type="Rhea" id="RHEA:14217"/>
        <dbReference type="Rhea" id="RHEA-COMP:10698"/>
        <dbReference type="Rhea" id="RHEA-COMP:10700"/>
        <dbReference type="Rhea" id="RHEA-COMP:12313"/>
        <dbReference type="Rhea" id="RHEA-COMP:12315"/>
        <dbReference type="ChEBI" id="CHEBI:15377"/>
        <dbReference type="ChEBI" id="CHEBI:16044"/>
        <dbReference type="ChEBI" id="CHEBI:29950"/>
        <dbReference type="ChEBI" id="CHEBI:44120"/>
        <dbReference type="ChEBI" id="CHEBI:50058"/>
        <dbReference type="EC" id="1.8.4.11"/>
    </reaction>
</comment>
<dbReference type="InterPro" id="IPR036509">
    <property type="entry name" value="Met_Sox_Rdtase_MsrA_sf"/>
</dbReference>
<comment type="catalytic activity">
    <reaction evidence="4">
        <text>[thioredoxin]-disulfide + L-methionine + H2O = L-methionine (S)-S-oxide + [thioredoxin]-dithiol</text>
        <dbReference type="Rhea" id="RHEA:19993"/>
        <dbReference type="Rhea" id="RHEA-COMP:10698"/>
        <dbReference type="Rhea" id="RHEA-COMP:10700"/>
        <dbReference type="ChEBI" id="CHEBI:15377"/>
        <dbReference type="ChEBI" id="CHEBI:29950"/>
        <dbReference type="ChEBI" id="CHEBI:50058"/>
        <dbReference type="ChEBI" id="CHEBI:57844"/>
        <dbReference type="ChEBI" id="CHEBI:58772"/>
        <dbReference type="EC" id="1.8.4.11"/>
    </reaction>
</comment>
<evidence type="ECO:0000313" key="6">
    <source>
        <dbReference type="EMBL" id="HFB55410.1"/>
    </source>
</evidence>
<organism evidence="6">
    <name type="scientific">Hellea balneolensis</name>
    <dbReference type="NCBI Taxonomy" id="287478"/>
    <lineage>
        <taxon>Bacteria</taxon>
        <taxon>Pseudomonadati</taxon>
        <taxon>Pseudomonadota</taxon>
        <taxon>Alphaproteobacteria</taxon>
        <taxon>Maricaulales</taxon>
        <taxon>Robiginitomaculaceae</taxon>
        <taxon>Hellea</taxon>
    </lineage>
</organism>
<sequence length="146" mass="16745">AISGYAGGHVKNPSYQQVSHGGTGHYEVAKIIYNPTQVSYEELLEYFWTHVDPTDDGGQFCDRGHSYKTAIFANADQFAVAQKSKQMLQASGRLKNPVVTPVIKAPAFYEAERYHQDYYKKNPVRYKYYRTGCRRDSRIKKVWGTH</sequence>
<accession>A0A7C3FZX1</accession>
<evidence type="ECO:0000256" key="2">
    <source>
        <dbReference type="ARBA" id="ARBA00023002"/>
    </source>
</evidence>
<dbReference type="SUPFAM" id="SSF55068">
    <property type="entry name" value="Peptide methionine sulfoxide reductase"/>
    <property type="match status" value="1"/>
</dbReference>
<protein>
    <recommendedName>
        <fullName evidence="1">peptide-methionine (S)-S-oxide reductase</fullName>
        <ecNumber evidence="1">1.8.4.11</ecNumber>
    </recommendedName>
</protein>
<dbReference type="NCBIfam" id="TIGR00401">
    <property type="entry name" value="msrA"/>
    <property type="match status" value="1"/>
</dbReference>
<evidence type="ECO:0000256" key="1">
    <source>
        <dbReference type="ARBA" id="ARBA00012502"/>
    </source>
</evidence>
<dbReference type="InterPro" id="IPR002569">
    <property type="entry name" value="Met_Sox_Rdtase_MsrA_dom"/>
</dbReference>
<dbReference type="AlphaFoldDB" id="A0A7C3FZX1"/>
<keyword evidence="2 6" id="KW-0560">Oxidoreductase</keyword>
<proteinExistence type="predicted"/>
<dbReference type="EMBL" id="DRMN01000376">
    <property type="protein sequence ID" value="HFB55410.1"/>
    <property type="molecule type" value="Genomic_DNA"/>
</dbReference>